<sequence length="162" mass="18229">MDTSHTGHGKHAGRFQRFRPGRHDWSTVDRIARRVDCIEQARHSADSRAEPISPANVFSGVGAGIALIFSVMAWITASAQDKVDKGTGPLSVRIDEMDRRLTGRLDAVDKRLTDSLGAFDRRLTESLNGIDKRLDRIEAHAEKTDERLSSIERKLDQLVRRR</sequence>
<evidence type="ECO:0000256" key="1">
    <source>
        <dbReference type="SAM" id="Coils"/>
    </source>
</evidence>
<dbReference type="Proteomes" id="UP000721236">
    <property type="component" value="Unassembled WGS sequence"/>
</dbReference>
<proteinExistence type="predicted"/>
<protein>
    <submittedName>
        <fullName evidence="3">Uncharacterized protein</fullName>
    </submittedName>
</protein>
<evidence type="ECO:0000313" key="4">
    <source>
        <dbReference type="Proteomes" id="UP000721236"/>
    </source>
</evidence>
<dbReference type="RefSeq" id="WP_224044106.1">
    <property type="nucleotide sequence ID" value="NZ_CAJZAH010000007.1"/>
</dbReference>
<feature type="transmembrane region" description="Helical" evidence="2">
    <location>
        <begin position="57"/>
        <end position="77"/>
    </location>
</feature>
<feature type="coiled-coil region" evidence="1">
    <location>
        <begin position="134"/>
        <end position="161"/>
    </location>
</feature>
<accession>A0ABM8XPX3</accession>
<comment type="caution">
    <text evidence="3">The sequence shown here is derived from an EMBL/GenBank/DDBJ whole genome shotgun (WGS) entry which is preliminary data.</text>
</comment>
<evidence type="ECO:0000313" key="3">
    <source>
        <dbReference type="EMBL" id="CAG9182310.1"/>
    </source>
</evidence>
<dbReference type="EMBL" id="CAJZAH010000007">
    <property type="protein sequence ID" value="CAG9182310.1"/>
    <property type="molecule type" value="Genomic_DNA"/>
</dbReference>
<keyword evidence="2" id="KW-0472">Membrane</keyword>
<organism evidence="3 4">
    <name type="scientific">Cupriavidus respiraculi</name>
    <dbReference type="NCBI Taxonomy" id="195930"/>
    <lineage>
        <taxon>Bacteria</taxon>
        <taxon>Pseudomonadati</taxon>
        <taxon>Pseudomonadota</taxon>
        <taxon>Betaproteobacteria</taxon>
        <taxon>Burkholderiales</taxon>
        <taxon>Burkholderiaceae</taxon>
        <taxon>Cupriavidus</taxon>
    </lineage>
</organism>
<keyword evidence="1" id="KW-0175">Coiled coil</keyword>
<name>A0ABM8XPX3_9BURK</name>
<evidence type="ECO:0000256" key="2">
    <source>
        <dbReference type="SAM" id="Phobius"/>
    </source>
</evidence>
<keyword evidence="2" id="KW-1133">Transmembrane helix</keyword>
<keyword evidence="4" id="KW-1185">Reference proteome</keyword>
<gene>
    <name evidence="3" type="ORF">LMG21510_04524</name>
</gene>
<reference evidence="3 4" key="1">
    <citation type="submission" date="2021-08" db="EMBL/GenBank/DDBJ databases">
        <authorList>
            <person name="Peeters C."/>
        </authorList>
    </citation>
    <scope>NUCLEOTIDE SEQUENCE [LARGE SCALE GENOMIC DNA]</scope>
    <source>
        <strain evidence="3 4">LMG 21510</strain>
    </source>
</reference>
<keyword evidence="2" id="KW-0812">Transmembrane</keyword>